<organism evidence="2 3">
    <name type="scientific">Gossypium australe</name>
    <dbReference type="NCBI Taxonomy" id="47621"/>
    <lineage>
        <taxon>Eukaryota</taxon>
        <taxon>Viridiplantae</taxon>
        <taxon>Streptophyta</taxon>
        <taxon>Embryophyta</taxon>
        <taxon>Tracheophyta</taxon>
        <taxon>Spermatophyta</taxon>
        <taxon>Magnoliopsida</taxon>
        <taxon>eudicotyledons</taxon>
        <taxon>Gunneridae</taxon>
        <taxon>Pentapetalae</taxon>
        <taxon>rosids</taxon>
        <taxon>malvids</taxon>
        <taxon>Malvales</taxon>
        <taxon>Malvaceae</taxon>
        <taxon>Malvoideae</taxon>
        <taxon>Gossypium</taxon>
    </lineage>
</organism>
<dbReference type="GO" id="GO:0003676">
    <property type="term" value="F:nucleic acid binding"/>
    <property type="evidence" value="ECO:0007669"/>
    <property type="project" value="InterPro"/>
</dbReference>
<keyword evidence="2" id="KW-0695">RNA-directed DNA polymerase</keyword>
<dbReference type="AlphaFoldDB" id="A0A5B6V0Y9"/>
<dbReference type="PANTHER" id="PTHR47723:SF24">
    <property type="entry name" value="RNASE H TYPE-1 DOMAIN-CONTAINING PROTEIN"/>
    <property type="match status" value="1"/>
</dbReference>
<evidence type="ECO:0000313" key="2">
    <source>
        <dbReference type="EMBL" id="KAA3462750.1"/>
    </source>
</evidence>
<dbReference type="InterPro" id="IPR053151">
    <property type="entry name" value="RNase_H-like"/>
</dbReference>
<dbReference type="GO" id="GO:0003964">
    <property type="term" value="F:RNA-directed DNA polymerase activity"/>
    <property type="evidence" value="ECO:0007669"/>
    <property type="project" value="UniProtKB-KW"/>
</dbReference>
<dbReference type="Proteomes" id="UP000325315">
    <property type="component" value="Unassembled WGS sequence"/>
</dbReference>
<evidence type="ECO:0000259" key="1">
    <source>
        <dbReference type="Pfam" id="PF13456"/>
    </source>
</evidence>
<name>A0A5B6V0Y9_9ROSI</name>
<gene>
    <name evidence="2" type="ORF">EPI10_029209</name>
</gene>
<dbReference type="Gene3D" id="3.30.420.10">
    <property type="entry name" value="Ribonuclease H-like superfamily/Ribonuclease H"/>
    <property type="match status" value="1"/>
</dbReference>
<keyword evidence="3" id="KW-1185">Reference proteome</keyword>
<dbReference type="GO" id="GO:0004523">
    <property type="term" value="F:RNA-DNA hybrid ribonuclease activity"/>
    <property type="evidence" value="ECO:0007669"/>
    <property type="project" value="InterPro"/>
</dbReference>
<feature type="domain" description="RNase H type-1" evidence="1">
    <location>
        <begin position="302"/>
        <end position="422"/>
    </location>
</feature>
<proteinExistence type="predicted"/>
<reference evidence="3" key="1">
    <citation type="journal article" date="2019" name="Plant Biotechnol. J.">
        <title>Genome sequencing of the Australian wild diploid species Gossypium australe highlights disease resistance and delayed gland morphogenesis.</title>
        <authorList>
            <person name="Cai Y."/>
            <person name="Cai X."/>
            <person name="Wang Q."/>
            <person name="Wang P."/>
            <person name="Zhang Y."/>
            <person name="Cai C."/>
            <person name="Xu Y."/>
            <person name="Wang K."/>
            <person name="Zhou Z."/>
            <person name="Wang C."/>
            <person name="Geng S."/>
            <person name="Li B."/>
            <person name="Dong Q."/>
            <person name="Hou Y."/>
            <person name="Wang H."/>
            <person name="Ai P."/>
            <person name="Liu Z."/>
            <person name="Yi F."/>
            <person name="Sun M."/>
            <person name="An G."/>
            <person name="Cheng J."/>
            <person name="Zhang Y."/>
            <person name="Shi Q."/>
            <person name="Xie Y."/>
            <person name="Shi X."/>
            <person name="Chang Y."/>
            <person name="Huang F."/>
            <person name="Chen Y."/>
            <person name="Hong S."/>
            <person name="Mi L."/>
            <person name="Sun Q."/>
            <person name="Zhang L."/>
            <person name="Zhou B."/>
            <person name="Peng R."/>
            <person name="Zhang X."/>
            <person name="Liu F."/>
        </authorList>
    </citation>
    <scope>NUCLEOTIDE SEQUENCE [LARGE SCALE GENOMIC DNA]</scope>
    <source>
        <strain evidence="3">cv. PA1801</strain>
    </source>
</reference>
<keyword evidence="2" id="KW-0808">Transferase</keyword>
<comment type="caution">
    <text evidence="2">The sequence shown here is derived from an EMBL/GenBank/DDBJ whole genome shotgun (WGS) entry which is preliminary data.</text>
</comment>
<protein>
    <submittedName>
        <fullName evidence="2">Reverse transcriptase</fullName>
    </submittedName>
</protein>
<dbReference type="PANTHER" id="PTHR47723">
    <property type="entry name" value="OS05G0353850 PROTEIN"/>
    <property type="match status" value="1"/>
</dbReference>
<accession>A0A5B6V0Y9</accession>
<dbReference type="Pfam" id="PF13456">
    <property type="entry name" value="RVT_3"/>
    <property type="match status" value="1"/>
</dbReference>
<sequence>MKRLRHQIEAAIEEGSWEPLLLSRIGLGHRVNCQRTHFILDKVRTRLNGWEVRELSLAGRLTLVKSMLLTISNDFMTATKIPISVCNEIKKLARGFLWGSIFFERKSSLVNWEIYCKPREYGSLGIRILQDQNKLFLMKLGYKLVANIEELWVQILRNKYKVHKILLDYIHRSNYSNIWRSIANIWNEVKKGSIGQWVMIFRRLDDLINTQVTISSLSRLPTVQWIIWNIFFQKGEWLTFFSIMSWFLRKSQNDFIFKQISGSSQSLLTSAEAWTRSLSVKGESDNWSCNSTTKANGWIKVNVDSSMSTTRPKATIEGVVRGPNGGWMGGFEMMIGLSDIFQVEARALFEGLKFAWAQGFCQVEIESDNALLIAVIQNGLAASSKYNKIRQIYAWCFKRWDVKFCQIMTDNNKVANRIAKKARGEMK</sequence>
<dbReference type="OrthoDB" id="988682at2759"/>
<dbReference type="InterPro" id="IPR036397">
    <property type="entry name" value="RNaseH_sf"/>
</dbReference>
<dbReference type="InterPro" id="IPR044730">
    <property type="entry name" value="RNase_H-like_dom_plant"/>
</dbReference>
<evidence type="ECO:0000313" key="3">
    <source>
        <dbReference type="Proteomes" id="UP000325315"/>
    </source>
</evidence>
<dbReference type="SUPFAM" id="SSF53098">
    <property type="entry name" value="Ribonuclease H-like"/>
    <property type="match status" value="1"/>
</dbReference>
<dbReference type="EMBL" id="SMMG02000009">
    <property type="protein sequence ID" value="KAA3462750.1"/>
    <property type="molecule type" value="Genomic_DNA"/>
</dbReference>
<dbReference type="CDD" id="cd06222">
    <property type="entry name" value="RNase_H_like"/>
    <property type="match status" value="1"/>
</dbReference>
<dbReference type="InterPro" id="IPR002156">
    <property type="entry name" value="RNaseH_domain"/>
</dbReference>
<keyword evidence="2" id="KW-0548">Nucleotidyltransferase</keyword>
<dbReference type="InterPro" id="IPR012337">
    <property type="entry name" value="RNaseH-like_sf"/>
</dbReference>